<feature type="non-terminal residue" evidence="3">
    <location>
        <position position="2194"/>
    </location>
</feature>
<accession>A0AAW9WJ05</accession>
<proteinExistence type="predicted"/>
<feature type="signal peptide" evidence="2">
    <location>
        <begin position="1"/>
        <end position="31"/>
    </location>
</feature>
<feature type="compositionally biased region" description="Basic and acidic residues" evidence="1">
    <location>
        <begin position="310"/>
        <end position="322"/>
    </location>
</feature>
<sequence length="2194" mass="237865">MKGLKKKFRRGLAGFLSFVLTMTSFNMVSWADVASAFEKENATFVMSGEDLRDSAQAAIDNGDEFNFEDLGVDTSDRSLAKEYQRLFETGSVFEFAPAYDMDEEEYADGAELRMFIRINGDPEGYQITGDEDIIFLYINDSSARVTFRSRIDGYTTQKVTVKGNSTLLEAAGPTVPSDGAGAAGGAGAGTNGAAGGEVQNPDENAGGENGTVEGNVQNPDSDAADGSVQNPDANAGEGNGTTDETVENPDAGVNEGTDNGTTGSDIQNPAGNADEGNGTAGETAGNPEINGNNGSGTAGSDIQNPDANVDSDKNANTGKDEQIQNPADHSGSSDNGQNSENGKTEEGQKSEAGADKQSSNDDKGGSNASSDEGNAGSGASDSGSSDSGASSSGDAVVSAASVIRNYTHILTTSVNNEAGSDEKASSDERNEEKEVVSADSGDSKEKADVGEKKDAEEVKADSEDSNSSDSDNKEAAAAPADDVESNTVDDGDKADSVIPADGEGQNPSDDQADGQGEVTAPADNQDNAVIDDNVKDEADKNAAADSKADDTNAAGNDHGVNADGGKNDNTPAVEPEDEEEKEEVSKTGTTSGKTYGQIVLDESYYAKAYVTTLNKLHVDVSKEGYAVTYTVTPVGTAAVKGAKNVEAGKDLTFTVKPQVGYVIDSVTANGESLEAVEEDDATDSNADTGVKRFVVPEVEEEQEIVVAMAETGEHPEFNFSKTLGDVVVSLHAEEGILPAGTVAKVTEVTEKVEQAVKEKKEHEENTEVSAVLAYDIKLFHDGEELDNSWSDNGYVEVTFSGTDIEKKSAVADSVEVLHVDTGEVDTTDADIDKIAVEEVQSLETVAETVNVEGNDAVGEISFEAEHFSVYTLTFIKNKTEYELIVNSRAFSGYRPVENFNYENKVSVDANRDIIPVAELAEETITVDNKNYHFSKATAENNYESANVNGITCDSAGVLSGVGTDGKKIELADNNIYIWYVPVGEEISVVFYYMDKSGHVRSQHDGIIPAGMIAENAPEVDGYRFKEAKVSGIGAGTVNYITKDGDTVYYSDDTIGSDVSYALVDNQKIELYYIEKFEEFKITYLVSGDDKNSKNEYDGPTIVEKGENLIFQVKVAAGYDVSISIGNKIINPETTALSDRVRTYRYGPINSDTTVNIKYSKINQFLFDTEYIRTHNNAASGYFHNATYSPHSNEKAGSYSGKKTYIQNNGNLIFTMTTASDIYWQMNGFQVNDVDIAVPAEYKVGAKSSQTLYDEAGNAIVNININLVSINGRSYSYTVTFSNVLTDITITGGNFRAKDHSEVMPIDISEGVIAEYRYKVADKYPWNPAEWTAWPGTAVKGSSPIGFEGTDDVIGFRYKAKPGYTEPTVVVDKGTVSKITSSGEYKEFAITKTYESLPATLSITNQPIIYTVKYHENGGISGTAPTDSSRYSIEDNHSIYVSTKIPGNEDSQQVFQGWALTADATEPIVGTNQEIELADILSKAPKTGNEINLYAVWTINPAAKYANYKIEIYREGDNGYSHFVTEYGRGLADTSLRLKTSNYENKYEEDGYYLNLSAPDTKVTIEKLSRENDSNQNVFRLYYDLKRYTITTRVENGSILYNGGDVSNSQVSAKYGMDAAFDYSGLDDYKLVKIEIDGKVLSAEEMKANADSYTFYNVRKNHSITVKYEQWYQVTYDKGMAEGTVPVDSKKYEKGAEVTVLPNIGLTLETESELTTSFIAWTPDLDSEVKTLYYPGDHFEIVKDTVLYPVFAGDGSEYRTITFAAGDNGSLEKAGTTSSSFAYPIGAGDVFEKVITGESFIPVPSPNTDYKFSKWSVEGENIQYASAKELFEAYAESPVDDDLVFTAEFVSMKDAGYEFWFNGVGLGDALDNLGTYVKSSSQWIINTAWNAAGFDGDSLPLNTIKEVEERANEVRNLYVQETGKTNLVYKYFTVDQENDSGSWDSIFDSTQNTDNDFKTLKLRSNHMTRYHIVFEASMEVTATAQELTYDGTAQNLLKNVAVTVKETGEVIEEPELTFRVAKYADGVLGDYERLDTPTGVEAGKYSVEIRASKEGYTDVKTWVDVTIKKRILKFKTLYKEKDYDGKPLTNPVFEITEGDAAPNQELQVYVNGSITNVGKIKNTVSSHRVVASGTDVSDKNAKDYKDNYEISYFEEDLVVKAAKGNRVTVEGQTVEYDGKAYGLISASAEKEGSTL</sequence>
<evidence type="ECO:0000313" key="3">
    <source>
        <dbReference type="EMBL" id="MUB65194.1"/>
    </source>
</evidence>
<feature type="region of interest" description="Disordered" evidence="1">
    <location>
        <begin position="410"/>
        <end position="593"/>
    </location>
</feature>
<organism evidence="3 4">
    <name type="scientific">Hungatella hathewayi</name>
    <dbReference type="NCBI Taxonomy" id="154046"/>
    <lineage>
        <taxon>Bacteria</taxon>
        <taxon>Bacillati</taxon>
        <taxon>Bacillota</taxon>
        <taxon>Clostridia</taxon>
        <taxon>Lachnospirales</taxon>
        <taxon>Lachnospiraceae</taxon>
        <taxon>Hungatella</taxon>
    </lineage>
</organism>
<dbReference type="Proteomes" id="UP000434223">
    <property type="component" value="Unassembled WGS sequence"/>
</dbReference>
<feature type="compositionally biased region" description="Polar residues" evidence="1">
    <location>
        <begin position="256"/>
        <end position="270"/>
    </location>
</feature>
<evidence type="ECO:0000256" key="1">
    <source>
        <dbReference type="SAM" id="MobiDB-lite"/>
    </source>
</evidence>
<evidence type="ECO:0000256" key="2">
    <source>
        <dbReference type="SAM" id="SignalP"/>
    </source>
</evidence>
<keyword evidence="2" id="KW-0732">Signal</keyword>
<dbReference type="RefSeq" id="WP_155560830.1">
    <property type="nucleotide sequence ID" value="NZ_JBDMEG010000039.1"/>
</dbReference>
<comment type="caution">
    <text evidence="3">The sequence shown here is derived from an EMBL/GenBank/DDBJ whole genome shotgun (WGS) entry which is preliminary data.</text>
</comment>
<feature type="chain" id="PRO_5043342618" description="Doubled motif LPXTG anchor domain-containing protein" evidence="2">
    <location>
        <begin position="32"/>
        <end position="2194"/>
    </location>
</feature>
<evidence type="ECO:0008006" key="5">
    <source>
        <dbReference type="Google" id="ProtNLM"/>
    </source>
</evidence>
<reference evidence="3 4" key="1">
    <citation type="submission" date="2019-09" db="EMBL/GenBank/DDBJ databases">
        <title>Draft genome sequencing of Hungatella hathewayi 123Y-2.</title>
        <authorList>
            <person name="Lv Q."/>
            <person name="Li S."/>
        </authorList>
    </citation>
    <scope>NUCLEOTIDE SEQUENCE [LARGE SCALE GENOMIC DNA]</scope>
    <source>
        <strain evidence="3 4">123Y-2</strain>
    </source>
</reference>
<feature type="compositionally biased region" description="Basic and acidic residues" evidence="1">
    <location>
        <begin position="342"/>
        <end position="364"/>
    </location>
</feature>
<feature type="region of interest" description="Disordered" evidence="1">
    <location>
        <begin position="170"/>
        <end position="396"/>
    </location>
</feature>
<feature type="compositionally biased region" description="Gly residues" evidence="1">
    <location>
        <begin position="181"/>
        <end position="195"/>
    </location>
</feature>
<name>A0AAW9WJ05_9FIRM</name>
<feature type="compositionally biased region" description="Low complexity" evidence="1">
    <location>
        <begin position="365"/>
        <end position="396"/>
    </location>
</feature>
<feature type="compositionally biased region" description="Polar residues" evidence="1">
    <location>
        <begin position="323"/>
        <end position="341"/>
    </location>
</feature>
<gene>
    <name evidence="3" type="ORF">GNE07_19425</name>
</gene>
<dbReference type="EMBL" id="WNME01000014">
    <property type="protein sequence ID" value="MUB65194.1"/>
    <property type="molecule type" value="Genomic_DNA"/>
</dbReference>
<protein>
    <recommendedName>
        <fullName evidence="5">Doubled motif LPXTG anchor domain-containing protein</fullName>
    </recommendedName>
</protein>
<evidence type="ECO:0000313" key="4">
    <source>
        <dbReference type="Proteomes" id="UP000434223"/>
    </source>
</evidence>
<feature type="compositionally biased region" description="Basic and acidic residues" evidence="1">
    <location>
        <begin position="532"/>
        <end position="550"/>
    </location>
</feature>
<feature type="compositionally biased region" description="Basic and acidic residues" evidence="1">
    <location>
        <begin position="420"/>
        <end position="462"/>
    </location>
</feature>